<sequence length="53" mass="5658">MSRPRRSRSRGLSECGAAEHSSLTDAQRRSSLAAVVGWGSELDGTVTAYGLTY</sequence>
<organism evidence="2 3">
    <name type="scientific">Colletotrichum higginsianum (strain IMI 349063)</name>
    <name type="common">Crucifer anthracnose fungus</name>
    <dbReference type="NCBI Taxonomy" id="759273"/>
    <lineage>
        <taxon>Eukaryota</taxon>
        <taxon>Fungi</taxon>
        <taxon>Dikarya</taxon>
        <taxon>Ascomycota</taxon>
        <taxon>Pezizomycotina</taxon>
        <taxon>Sordariomycetes</taxon>
        <taxon>Hypocreomycetidae</taxon>
        <taxon>Glomerellales</taxon>
        <taxon>Glomerellaceae</taxon>
        <taxon>Colletotrichum</taxon>
        <taxon>Colletotrichum destructivum species complex</taxon>
    </lineage>
</organism>
<dbReference type="HOGENOM" id="CLU_3068581_0_0_1"/>
<proteinExistence type="predicted"/>
<reference evidence="3" key="1">
    <citation type="journal article" date="2012" name="Nat. Genet.">
        <title>Lifestyle transitions in plant pathogenic Colletotrichum fungi deciphered by genome and transcriptome analyses.</title>
        <authorList>
            <person name="O'Connell R.J."/>
            <person name="Thon M.R."/>
            <person name="Hacquard S."/>
            <person name="Amyotte S.G."/>
            <person name="Kleemann J."/>
            <person name="Torres M.F."/>
            <person name="Damm U."/>
            <person name="Buiate E.A."/>
            <person name="Epstein L."/>
            <person name="Alkan N."/>
            <person name="Altmueller J."/>
            <person name="Alvarado-Balderrama L."/>
            <person name="Bauser C.A."/>
            <person name="Becker C."/>
            <person name="Birren B.W."/>
            <person name="Chen Z."/>
            <person name="Choi J."/>
            <person name="Crouch J.A."/>
            <person name="Duvick J.P."/>
            <person name="Farman M.A."/>
            <person name="Gan P."/>
            <person name="Heiman D."/>
            <person name="Henrissat B."/>
            <person name="Howard R.J."/>
            <person name="Kabbage M."/>
            <person name="Koch C."/>
            <person name="Kracher B."/>
            <person name="Kubo Y."/>
            <person name="Law A.D."/>
            <person name="Lebrun M.-H."/>
            <person name="Lee Y.-H."/>
            <person name="Miyara I."/>
            <person name="Moore N."/>
            <person name="Neumann U."/>
            <person name="Nordstroem K."/>
            <person name="Panaccione D.G."/>
            <person name="Panstruga R."/>
            <person name="Place M."/>
            <person name="Proctor R.H."/>
            <person name="Prusky D."/>
            <person name="Rech G."/>
            <person name="Reinhardt R."/>
            <person name="Rollins J.A."/>
            <person name="Rounsley S."/>
            <person name="Schardl C.L."/>
            <person name="Schwartz D.C."/>
            <person name="Shenoy N."/>
            <person name="Shirasu K."/>
            <person name="Sikhakolli U.R."/>
            <person name="Stueber K."/>
            <person name="Sukno S.A."/>
            <person name="Sweigard J.A."/>
            <person name="Takano Y."/>
            <person name="Takahara H."/>
            <person name="Trail F."/>
            <person name="van der Does H.C."/>
            <person name="Voll L.M."/>
            <person name="Will I."/>
            <person name="Young S."/>
            <person name="Zeng Q."/>
            <person name="Zhang J."/>
            <person name="Zhou S."/>
            <person name="Dickman M.B."/>
            <person name="Schulze-Lefert P."/>
            <person name="Ver Loren van Themaat E."/>
            <person name="Ma L.-J."/>
            <person name="Vaillancourt L.J."/>
        </authorList>
    </citation>
    <scope>NUCLEOTIDE SEQUENCE [LARGE SCALE GENOMIC DNA]</scope>
    <source>
        <strain evidence="3">IMI 349063</strain>
    </source>
</reference>
<feature type="region of interest" description="Disordered" evidence="1">
    <location>
        <begin position="1"/>
        <end position="23"/>
    </location>
</feature>
<dbReference type="Proteomes" id="UP000007174">
    <property type="component" value="Unassembled WGS sequence"/>
</dbReference>
<evidence type="ECO:0000256" key="1">
    <source>
        <dbReference type="SAM" id="MobiDB-lite"/>
    </source>
</evidence>
<dbReference type="AlphaFoldDB" id="H1W180"/>
<name>H1W180_COLHI</name>
<dbReference type="EMBL" id="CACQ02008492">
    <property type="protein sequence ID" value="CCF46243.1"/>
    <property type="molecule type" value="Genomic_DNA"/>
</dbReference>
<evidence type="ECO:0000313" key="2">
    <source>
        <dbReference type="EMBL" id="CCF46243.1"/>
    </source>
</evidence>
<protein>
    <submittedName>
        <fullName evidence="2">Uncharacterized protein</fullName>
    </submittedName>
</protein>
<evidence type="ECO:0000313" key="3">
    <source>
        <dbReference type="Proteomes" id="UP000007174"/>
    </source>
</evidence>
<accession>H1W180</accession>
<gene>
    <name evidence="2" type="ORF">CH063_15056</name>
</gene>